<organism evidence="2">
    <name type="scientific">Tanacetum cinerariifolium</name>
    <name type="common">Dalmatian daisy</name>
    <name type="synonym">Chrysanthemum cinerariifolium</name>
    <dbReference type="NCBI Taxonomy" id="118510"/>
    <lineage>
        <taxon>Eukaryota</taxon>
        <taxon>Viridiplantae</taxon>
        <taxon>Streptophyta</taxon>
        <taxon>Embryophyta</taxon>
        <taxon>Tracheophyta</taxon>
        <taxon>Spermatophyta</taxon>
        <taxon>Magnoliopsida</taxon>
        <taxon>eudicotyledons</taxon>
        <taxon>Gunneridae</taxon>
        <taxon>Pentapetalae</taxon>
        <taxon>asterids</taxon>
        <taxon>campanulids</taxon>
        <taxon>Asterales</taxon>
        <taxon>Asteraceae</taxon>
        <taxon>Asteroideae</taxon>
        <taxon>Anthemideae</taxon>
        <taxon>Anthemidinae</taxon>
        <taxon>Tanacetum</taxon>
    </lineage>
</organism>
<feature type="compositionally biased region" description="Polar residues" evidence="1">
    <location>
        <begin position="62"/>
        <end position="78"/>
    </location>
</feature>
<feature type="region of interest" description="Disordered" evidence="1">
    <location>
        <begin position="62"/>
        <end position="135"/>
    </location>
</feature>
<dbReference type="AlphaFoldDB" id="A0A699U8Z7"/>
<gene>
    <name evidence="2" type="ORF">Tci_889795</name>
</gene>
<keyword evidence="2" id="KW-0808">Transferase</keyword>
<name>A0A699U8Z7_TANCI</name>
<accession>A0A699U8Z7</accession>
<evidence type="ECO:0000313" key="2">
    <source>
        <dbReference type="EMBL" id="GFD17826.1"/>
    </source>
</evidence>
<dbReference type="EMBL" id="BKCJ011303168">
    <property type="protein sequence ID" value="GFD17826.1"/>
    <property type="molecule type" value="Genomic_DNA"/>
</dbReference>
<sequence>PAYQAPAYQAPIPQTQSVSKTDFESYVKANDAVLRNMQNHGQNLQIQMANLMDMLSKFVRSNTASSSGSRTLPSNIITNPKEDLKGITTRSGVAYQGPTIPTSSKVETRNRGDQGPSANSKLTKYRTRPTSGCPI</sequence>
<keyword evidence="2" id="KW-0695">RNA-directed DNA polymerase</keyword>
<evidence type="ECO:0000256" key="1">
    <source>
        <dbReference type="SAM" id="MobiDB-lite"/>
    </source>
</evidence>
<comment type="caution">
    <text evidence="2">The sequence shown here is derived from an EMBL/GenBank/DDBJ whole genome shotgun (WGS) entry which is preliminary data.</text>
</comment>
<feature type="non-terminal residue" evidence="2">
    <location>
        <position position="1"/>
    </location>
</feature>
<dbReference type="GO" id="GO:0003964">
    <property type="term" value="F:RNA-directed DNA polymerase activity"/>
    <property type="evidence" value="ECO:0007669"/>
    <property type="project" value="UniProtKB-KW"/>
</dbReference>
<keyword evidence="2" id="KW-0548">Nucleotidyltransferase</keyword>
<reference evidence="2" key="1">
    <citation type="journal article" date="2019" name="Sci. Rep.">
        <title>Draft genome of Tanacetum cinerariifolium, the natural source of mosquito coil.</title>
        <authorList>
            <person name="Yamashiro T."/>
            <person name="Shiraishi A."/>
            <person name="Satake H."/>
            <person name="Nakayama K."/>
        </authorList>
    </citation>
    <scope>NUCLEOTIDE SEQUENCE</scope>
</reference>
<protein>
    <submittedName>
        <fullName evidence="2">Reverse transcriptase domain-containing protein</fullName>
    </submittedName>
</protein>
<proteinExistence type="predicted"/>